<keyword evidence="2" id="KW-0645">Protease</keyword>
<keyword evidence="2" id="KW-0121">Carboxypeptidase</keyword>
<comment type="caution">
    <text evidence="2">The sequence shown here is derived from an EMBL/GenBank/DDBJ whole genome shotgun (WGS) entry which is preliminary data.</text>
</comment>
<gene>
    <name evidence="2" type="ORF">NSK11_contig00111-0005</name>
</gene>
<name>A0ABC9Z0Y9_9NOCA</name>
<organism evidence="2 3">
    <name type="scientific">Nocardia seriolae</name>
    <dbReference type="NCBI Taxonomy" id="37332"/>
    <lineage>
        <taxon>Bacteria</taxon>
        <taxon>Bacillati</taxon>
        <taxon>Actinomycetota</taxon>
        <taxon>Actinomycetes</taxon>
        <taxon>Mycobacteriales</taxon>
        <taxon>Nocardiaceae</taxon>
        <taxon>Nocardia</taxon>
    </lineage>
</organism>
<dbReference type="GO" id="GO:0004180">
    <property type="term" value="F:carboxypeptidase activity"/>
    <property type="evidence" value="ECO:0007669"/>
    <property type="project" value="UniProtKB-KW"/>
</dbReference>
<feature type="compositionally biased region" description="Basic and acidic residues" evidence="1">
    <location>
        <begin position="13"/>
        <end position="27"/>
    </location>
</feature>
<feature type="region of interest" description="Disordered" evidence="1">
    <location>
        <begin position="1"/>
        <end position="27"/>
    </location>
</feature>
<reference evidence="3" key="1">
    <citation type="submission" date="2015-07" db="EMBL/GenBank/DDBJ databases">
        <title>Nocardia seriolae U-1 whole genome shotgun sequence.</title>
        <authorList>
            <person name="Imajoh M."/>
            <person name="Fukumoto Y."/>
            <person name="Sukeda M."/>
            <person name="Yamane J."/>
            <person name="Yamasaki K."/>
            <person name="Shimizu M."/>
            <person name="Ohnishi K."/>
            <person name="Oshima S."/>
        </authorList>
    </citation>
    <scope>NUCLEOTIDE SEQUENCE [LARGE SCALE GENOMIC DNA]</scope>
    <source>
        <strain evidence="3">U-1</strain>
    </source>
</reference>
<evidence type="ECO:0000313" key="2">
    <source>
        <dbReference type="EMBL" id="GAP31329.1"/>
    </source>
</evidence>
<protein>
    <submittedName>
        <fullName evidence="2">D-alanyl-D-alanine carboxypeptidase</fullName>
    </submittedName>
</protein>
<evidence type="ECO:0000256" key="1">
    <source>
        <dbReference type="SAM" id="MobiDB-lite"/>
    </source>
</evidence>
<accession>A0ABC9Z0Y9</accession>
<dbReference type="AlphaFoldDB" id="A0ABC9Z0Y9"/>
<proteinExistence type="predicted"/>
<evidence type="ECO:0000313" key="3">
    <source>
        <dbReference type="Proteomes" id="UP000037179"/>
    </source>
</evidence>
<keyword evidence="2" id="KW-0378">Hydrolase</keyword>
<keyword evidence="3" id="KW-1185">Reference proteome</keyword>
<sequence length="69" mass="7245">MPAPRRPRLPPVDPDRPVRTDRPLLDARLLGDEPLPSVAPVLEDVGCPVSRAVVAMADAGAGALPQTSQ</sequence>
<dbReference type="Proteomes" id="UP000037179">
    <property type="component" value="Unassembled WGS sequence"/>
</dbReference>
<dbReference type="EMBL" id="BBYQ01000111">
    <property type="protein sequence ID" value="GAP31329.1"/>
    <property type="molecule type" value="Genomic_DNA"/>
</dbReference>
<reference evidence="2 3" key="2">
    <citation type="journal article" date="2016" name="Genome Announc.">
        <title>Draft Genome Sequence of Erythromycin- and Oxytetracycline-Sensitive Nocardia seriolae Strain U-1 (NBRC 110359).</title>
        <authorList>
            <person name="Imajoh M."/>
            <person name="Sukeda M."/>
            <person name="Shimizu M."/>
            <person name="Yamane J."/>
            <person name="Ohnishi K."/>
            <person name="Oshima S."/>
        </authorList>
    </citation>
    <scope>NUCLEOTIDE SEQUENCE [LARGE SCALE GENOMIC DNA]</scope>
    <source>
        <strain evidence="2 3">U-1</strain>
    </source>
</reference>